<dbReference type="Gene3D" id="3.30.565.10">
    <property type="entry name" value="Histidine kinase-like ATPase, C-terminal domain"/>
    <property type="match status" value="1"/>
</dbReference>
<dbReference type="PANTHER" id="PTHR43280:SF28">
    <property type="entry name" value="HTH-TYPE TRANSCRIPTIONAL ACTIVATOR RHAS"/>
    <property type="match status" value="1"/>
</dbReference>
<evidence type="ECO:0000256" key="3">
    <source>
        <dbReference type="ARBA" id="ARBA00023163"/>
    </source>
</evidence>
<keyword evidence="4" id="KW-0812">Transmembrane</keyword>
<dbReference type="GO" id="GO:0003700">
    <property type="term" value="F:DNA-binding transcription factor activity"/>
    <property type="evidence" value="ECO:0007669"/>
    <property type="project" value="InterPro"/>
</dbReference>
<dbReference type="InterPro" id="IPR009057">
    <property type="entry name" value="Homeodomain-like_sf"/>
</dbReference>
<dbReference type="InterPro" id="IPR018060">
    <property type="entry name" value="HTH_AraC"/>
</dbReference>
<feature type="transmembrane region" description="Helical" evidence="4">
    <location>
        <begin position="701"/>
        <end position="725"/>
    </location>
</feature>
<dbReference type="SUPFAM" id="SSF46689">
    <property type="entry name" value="Homeodomain-like"/>
    <property type="match status" value="1"/>
</dbReference>
<proteinExistence type="predicted"/>
<dbReference type="InterPro" id="IPR015943">
    <property type="entry name" value="WD40/YVTN_repeat-like_dom_sf"/>
</dbReference>
<dbReference type="RefSeq" id="WP_353498029.1">
    <property type="nucleotide sequence ID" value="NZ_CP115920.1"/>
</dbReference>
<evidence type="ECO:0000256" key="4">
    <source>
        <dbReference type="SAM" id="Phobius"/>
    </source>
</evidence>
<keyword evidence="1" id="KW-0805">Transcription regulation</keyword>
<sequence>MSVSKPLPPVFYPLSLQANGQFLAAKQLFPGVEGGLWSIDVHNRVRFYDGTRFIELDNLAFDNNDVTFFRGQFWYAKANKLFSRQPLGQVNQVFTTKLTEHIQSLGHGGEYVWFSTDNQVYLGNEHPSRFEIISMDEFERFYGGVGVNITAAIETRGAWYIGTNVGLYRWQYGELDYVGNVHRGAVSTLLLEPESNRLVIGYHSGVEVFPLDEPMQRTFFPLGQHVLSLESTASHFWVGTEQGLYWLERDTLDLEQVEFNPHDEFGLAGDKIYALVADGTLGMWIATNNGVRYFSEYGKLFERISVSIDENLNRLEPKLEVMENPLGGYWVITSSALYVVDEEGESAMIYWGKVSSLAQREQHLWIATKRGLMHLDLDAYQITALRQKIDNMPAQVEHISLGSGDTLWLNDGLRLLSFNVETERVNDYGDDWIVSEHLPAKVTEIYALSDSKALVGTDHGLYIIDEGLSRYIGASAPFGSVTELVADEHRIWAASSYGAFLYEDQKQTFTRLELFQDSTRPVCVTQSDGIFWLVSSAGLTAYTGTGEIVRHLGAPYGVISNEFINGSCAYSEQSGSIVIGSRYGIVEFDPKRILDNPVPTPSVLISQVSVSNTARHLGDVQDAIPNVGYGDSVAIQFSLWPSAQGHSLVYRTGDGDWQDMQGFQLNIDKPSPGLHSIEVAVKGNTSSESSVQFSYQVSTPWFMTGMFYLLMALSSLVLVGAVIYWRSRRIRFMNRALKTQVALKTEQLQHQSRVLVGNNQQLRKAFKIRQQLIQELVEQAAQHSANFKLESLSSLNSTSASNFDGLDNVKAIFDEQSSYPLVCSVSSVLNFTVDAWRKELDSYGIKVELKMLASSDNVVLDTCNLDIIFNSIVANALRRMVRGQVINITVDDDGSKLNVTFEDNGLPLPNFNSQSATGAFDVKESQLDFSPSSLPSHIHRSGGELQPVERGNTNRLTLRWMLSIQQLPANLSSHSTKSSLETERPLMSLVTEKEMHEVKPDKHEQWKRQVTQLVAEQYHDAEFSTASAAKALFISERSFQRRFKSQFERTFTDYLTDVRMEKACEMLLQGEKVSEVAFACGFNDPSYFSQRFKVYFGVPPSKFAMMDMTEGD</sequence>
<feature type="domain" description="HTH araC/xylS-type" evidence="5">
    <location>
        <begin position="1008"/>
        <end position="1106"/>
    </location>
</feature>
<dbReference type="GO" id="GO:0043565">
    <property type="term" value="F:sequence-specific DNA binding"/>
    <property type="evidence" value="ECO:0007669"/>
    <property type="project" value="InterPro"/>
</dbReference>
<keyword evidence="4" id="KW-0472">Membrane</keyword>
<name>A0AAU8BKE3_9VIBR</name>
<dbReference type="SUPFAM" id="SSF55874">
    <property type="entry name" value="ATPase domain of HSP90 chaperone/DNA topoisomerase II/histidine kinase"/>
    <property type="match status" value="1"/>
</dbReference>
<dbReference type="AlphaFoldDB" id="A0AAU8BKE3"/>
<dbReference type="Gene3D" id="2.130.10.10">
    <property type="entry name" value="YVTN repeat-like/Quinoprotein amine dehydrogenase"/>
    <property type="match status" value="2"/>
</dbReference>
<keyword evidence="4" id="KW-1133">Transmembrane helix</keyword>
<evidence type="ECO:0000313" key="6">
    <source>
        <dbReference type="EMBL" id="XCD16803.1"/>
    </source>
</evidence>
<protein>
    <submittedName>
        <fullName evidence="6">Helix-turn-helix domain-containing protein</fullName>
    </submittedName>
</protein>
<dbReference type="PANTHER" id="PTHR43280">
    <property type="entry name" value="ARAC-FAMILY TRANSCRIPTIONAL REGULATOR"/>
    <property type="match status" value="1"/>
</dbReference>
<evidence type="ECO:0000256" key="1">
    <source>
        <dbReference type="ARBA" id="ARBA00023015"/>
    </source>
</evidence>
<keyword evidence="3" id="KW-0804">Transcription</keyword>
<gene>
    <name evidence="6" type="ORF">PG915_04425</name>
</gene>
<evidence type="ECO:0000256" key="2">
    <source>
        <dbReference type="ARBA" id="ARBA00023125"/>
    </source>
</evidence>
<evidence type="ECO:0000259" key="5">
    <source>
        <dbReference type="PROSITE" id="PS01124"/>
    </source>
</evidence>
<dbReference type="KEGG" id="vck:PG915_04425"/>
<organism evidence="6">
    <name type="scientific">Vibrio chaetopteri</name>
    <dbReference type="NCBI Taxonomy" id="3016528"/>
    <lineage>
        <taxon>Bacteria</taxon>
        <taxon>Pseudomonadati</taxon>
        <taxon>Pseudomonadota</taxon>
        <taxon>Gammaproteobacteria</taxon>
        <taxon>Vibrionales</taxon>
        <taxon>Vibrionaceae</taxon>
        <taxon>Vibrio</taxon>
    </lineage>
</organism>
<dbReference type="Pfam" id="PF12833">
    <property type="entry name" value="HTH_18"/>
    <property type="match status" value="1"/>
</dbReference>
<dbReference type="SMART" id="SM00342">
    <property type="entry name" value="HTH_ARAC"/>
    <property type="match status" value="1"/>
</dbReference>
<dbReference type="EMBL" id="CP115920">
    <property type="protein sequence ID" value="XCD16803.1"/>
    <property type="molecule type" value="Genomic_DNA"/>
</dbReference>
<keyword evidence="2" id="KW-0238">DNA-binding</keyword>
<reference evidence="6" key="1">
    <citation type="submission" date="2023-01" db="EMBL/GenBank/DDBJ databases">
        <title>Vibrio sp. CB1-14 genome sequencing.</title>
        <authorList>
            <person name="Otstavnykh N."/>
            <person name="Isaeva M."/>
            <person name="Meleshko D."/>
        </authorList>
    </citation>
    <scope>NUCLEOTIDE SEQUENCE</scope>
    <source>
        <strain evidence="6">CB1-14</strain>
    </source>
</reference>
<dbReference type="PROSITE" id="PS01124">
    <property type="entry name" value="HTH_ARAC_FAMILY_2"/>
    <property type="match status" value="1"/>
</dbReference>
<dbReference type="PRINTS" id="PR00032">
    <property type="entry name" value="HTHARAC"/>
</dbReference>
<dbReference type="InterPro" id="IPR020449">
    <property type="entry name" value="Tscrpt_reg_AraC-type_HTH"/>
</dbReference>
<dbReference type="InterPro" id="IPR036890">
    <property type="entry name" value="HATPase_C_sf"/>
</dbReference>
<dbReference type="SUPFAM" id="SSF63829">
    <property type="entry name" value="Calcium-dependent phosphotriesterase"/>
    <property type="match status" value="1"/>
</dbReference>
<accession>A0AAU8BKE3</accession>
<dbReference type="Gene3D" id="1.10.10.60">
    <property type="entry name" value="Homeodomain-like"/>
    <property type="match status" value="2"/>
</dbReference>